<dbReference type="RefSeq" id="WP_090260415.1">
    <property type="nucleotide sequence ID" value="NZ_FNDS01000001.1"/>
</dbReference>
<dbReference type="OrthoDB" id="5298707at2"/>
<dbReference type="EMBL" id="FNDS01000001">
    <property type="protein sequence ID" value="SDH41922.1"/>
    <property type="molecule type" value="Genomic_DNA"/>
</dbReference>
<protein>
    <submittedName>
        <fullName evidence="5">Pilus assembly protein FimV</fullName>
    </submittedName>
</protein>
<feature type="domain" description="LysM" evidence="4">
    <location>
        <begin position="167"/>
        <end position="223"/>
    </location>
</feature>
<dbReference type="InterPro" id="IPR057840">
    <property type="entry name" value="FimV_N"/>
</dbReference>
<dbReference type="InterPro" id="IPR018392">
    <property type="entry name" value="LysM"/>
</dbReference>
<sequence length="382" mass="40724">MSRFSRFTRIAAIAAAFLPAGASALELGEISSRAQLGQTLTADIDLRGVADLSSGDVLVSLAPQQVFDQLGIERNYFLTGLRFSAEIGRNGKGVIHVQSTRPAQEPYLSFAIQVTWPQGRVVREYTLLLDPPGYATPAPARVSPAVIAAPVRQVADGPHAEAARADSYRIVAGDSLWDIAARYRPSSRVSVMQTMQAIQDMNPQAFIDGNANQPKVGAVLRLPDEQQAAARGHAQAVARMQAQGSQRRGERRQLDASRKSAPAAAPVEVSRPDSLRLVSGKASGKAQERADAERLAMLQENLDSAHREGDELKSRIADLQSQLDKLNKLVELKDAQMAGLVARLAAQSRQTGGVVAPEQPAAPAIAENGALAVPAEVARSTP</sequence>
<name>A0A1G8C974_9PSED</name>
<feature type="chain" id="PRO_5011638013" evidence="3">
    <location>
        <begin position="25"/>
        <end position="382"/>
    </location>
</feature>
<dbReference type="CDD" id="cd00118">
    <property type="entry name" value="LysM"/>
    <property type="match status" value="1"/>
</dbReference>
<feature type="compositionally biased region" description="Basic and acidic residues" evidence="2">
    <location>
        <begin position="247"/>
        <end position="258"/>
    </location>
</feature>
<dbReference type="NCBIfam" id="TIGR03505">
    <property type="entry name" value="FimV_core"/>
    <property type="match status" value="1"/>
</dbReference>
<organism evidence="5 6">
    <name type="scientific">Pseudomonas panipatensis</name>
    <dbReference type="NCBI Taxonomy" id="428992"/>
    <lineage>
        <taxon>Bacteria</taxon>
        <taxon>Pseudomonadati</taxon>
        <taxon>Pseudomonadota</taxon>
        <taxon>Gammaproteobacteria</taxon>
        <taxon>Pseudomonadales</taxon>
        <taxon>Pseudomonadaceae</taxon>
        <taxon>Pseudomonas</taxon>
    </lineage>
</organism>
<reference evidence="6" key="1">
    <citation type="submission" date="2016-10" db="EMBL/GenBank/DDBJ databases">
        <authorList>
            <person name="Varghese N."/>
            <person name="Submissions S."/>
        </authorList>
    </citation>
    <scope>NUCLEOTIDE SEQUENCE [LARGE SCALE GENOMIC DNA]</scope>
    <source>
        <strain evidence="6">CCM 7469</strain>
    </source>
</reference>
<dbReference type="AlphaFoldDB" id="A0A1G8C974"/>
<feature type="coiled-coil region" evidence="1">
    <location>
        <begin position="295"/>
        <end position="336"/>
    </location>
</feature>
<feature type="signal peptide" evidence="3">
    <location>
        <begin position="1"/>
        <end position="24"/>
    </location>
</feature>
<dbReference type="Gene3D" id="3.10.350.10">
    <property type="entry name" value="LysM domain"/>
    <property type="match status" value="1"/>
</dbReference>
<accession>A0A1G8C974</accession>
<dbReference type="InterPro" id="IPR020012">
    <property type="entry name" value="LysM_FimV"/>
</dbReference>
<dbReference type="SMART" id="SM00257">
    <property type="entry name" value="LysM"/>
    <property type="match status" value="1"/>
</dbReference>
<evidence type="ECO:0000313" key="5">
    <source>
        <dbReference type="EMBL" id="SDH41922.1"/>
    </source>
</evidence>
<keyword evidence="1" id="KW-0175">Coiled coil</keyword>
<feature type="region of interest" description="Disordered" evidence="2">
    <location>
        <begin position="233"/>
        <end position="272"/>
    </location>
</feature>
<dbReference type="InterPro" id="IPR036779">
    <property type="entry name" value="LysM_dom_sf"/>
</dbReference>
<evidence type="ECO:0000259" key="4">
    <source>
        <dbReference type="SMART" id="SM00257"/>
    </source>
</evidence>
<evidence type="ECO:0000256" key="3">
    <source>
        <dbReference type="SAM" id="SignalP"/>
    </source>
</evidence>
<evidence type="ECO:0000256" key="1">
    <source>
        <dbReference type="SAM" id="Coils"/>
    </source>
</evidence>
<evidence type="ECO:0000313" key="6">
    <source>
        <dbReference type="Proteomes" id="UP000199636"/>
    </source>
</evidence>
<gene>
    <name evidence="5" type="ORF">SAMN05216272_101453</name>
</gene>
<keyword evidence="3" id="KW-0732">Signal</keyword>
<dbReference type="Proteomes" id="UP000199636">
    <property type="component" value="Unassembled WGS sequence"/>
</dbReference>
<proteinExistence type="predicted"/>
<keyword evidence="6" id="KW-1185">Reference proteome</keyword>
<dbReference type="Pfam" id="PF25800">
    <property type="entry name" value="FimV_N"/>
    <property type="match status" value="1"/>
</dbReference>
<dbReference type="Pfam" id="PF01476">
    <property type="entry name" value="LysM"/>
    <property type="match status" value="1"/>
</dbReference>
<evidence type="ECO:0000256" key="2">
    <source>
        <dbReference type="SAM" id="MobiDB-lite"/>
    </source>
</evidence>
<dbReference type="STRING" id="428992.SAMN05216272_101453"/>